<accession>A0AC35TMU3</accession>
<dbReference type="WBParaSite" id="RSKR_0000244800.1">
    <property type="protein sequence ID" value="RSKR_0000244800.1"/>
    <property type="gene ID" value="RSKR_0000244800"/>
</dbReference>
<sequence length="643" mass="72306">MALSKCLLLLLLFPTPTSQSFNLFISGEEMNRTMGILAEMKYVEKGKVNQYSTKFPYRINANTSHVNLSWNSMVRKHPISYSIKAVSEDFNVVPIIHIPLHGFLPLEVEQFSVEHRCTGSRAGQFQVQIHFNISWPSTEHPTSFILKQEKICALGNSRGRYMQEDDDFKLNLPGGGIQTFPTPKQVLLISLGVSTAFFLCIVLLIWSCMRKETNRKRYFGSEDGNTKLSHLPFISEKLSTGFTSMASSGVVSQANNTAQYTTQQYLLPTTSTPRSSIGAPPMSAFFNYSTKESEIVGDGEGSGVNIQGALADLYVDRKQVTAAPFTELEGTFGEVRFCLWQNNSNLFAGCDVEDEELTEGVENIPVYSKTLKPTADHSQFQKFLSQALVFHNVPAHSNLAKVIGAASFKPDLSKEFPILFYRHDGFGNLKKFLIQCRSKTNVNNYGIEDDNHSQTSLGNIYSYNSLRTHELASIGRQILKAICHLHRLKVLHKDIASRNCIVYESKIGDNDRLCVQIMDDSLSRDLFPNDYYCLANNANQPIKWMAVESINEQKFTSASDVYSIGILFWELFACAQQPFADIEPEELGNALLGGVKLSQSHNCPDEIYEIMMACWKLDLNERPTALTLLNKLDKFSYQLSKYV</sequence>
<name>A0AC35TMU3_9BILA</name>
<reference evidence="2" key="1">
    <citation type="submission" date="2016-11" db="UniProtKB">
        <authorList>
            <consortium name="WormBaseParasite"/>
        </authorList>
    </citation>
    <scope>IDENTIFICATION</scope>
    <source>
        <strain evidence="2">KR3021</strain>
    </source>
</reference>
<evidence type="ECO:0000313" key="1">
    <source>
        <dbReference type="Proteomes" id="UP000095286"/>
    </source>
</evidence>
<organism evidence="1 2">
    <name type="scientific">Rhabditophanes sp. KR3021</name>
    <dbReference type="NCBI Taxonomy" id="114890"/>
    <lineage>
        <taxon>Eukaryota</taxon>
        <taxon>Metazoa</taxon>
        <taxon>Ecdysozoa</taxon>
        <taxon>Nematoda</taxon>
        <taxon>Chromadorea</taxon>
        <taxon>Rhabditida</taxon>
        <taxon>Tylenchina</taxon>
        <taxon>Panagrolaimomorpha</taxon>
        <taxon>Strongyloidoidea</taxon>
        <taxon>Alloionematidae</taxon>
        <taxon>Rhabditophanes</taxon>
    </lineage>
</organism>
<dbReference type="Proteomes" id="UP000095286">
    <property type="component" value="Unplaced"/>
</dbReference>
<evidence type="ECO:0000313" key="2">
    <source>
        <dbReference type="WBParaSite" id="RSKR_0000244800.1"/>
    </source>
</evidence>
<protein>
    <submittedName>
        <fullName evidence="2">Protein kinase domain-containing protein</fullName>
    </submittedName>
</protein>
<proteinExistence type="predicted"/>